<sequence length="69" mass="7612">MVALLVILDSYATIAPMSLIIILIVAGGGVYNLKIINKKETFNLSDINFLKWNSIILLTIGAIYLITIF</sequence>
<evidence type="ECO:0000256" key="1">
    <source>
        <dbReference type="SAM" id="Phobius"/>
    </source>
</evidence>
<reference evidence="2 3" key="2">
    <citation type="journal article" date="2012" name="PLoS ONE">
        <title>An ancient pathway combining carbon dioxide fixation with the generation and utilization of a sodium ion gradient for ATP synthesis.</title>
        <authorList>
            <person name="Poehlein A."/>
            <person name="Schmidt S."/>
            <person name="Kaster A.K."/>
            <person name="Goenrich M."/>
            <person name="Vollmers J."/>
            <person name="Thurmer A."/>
            <person name="Bertsch J."/>
            <person name="Schuchmann K."/>
            <person name="Voigt B."/>
            <person name="Hecker M."/>
            <person name="Daniel R."/>
            <person name="Thauer R.K."/>
            <person name="Gottschalk G."/>
            <person name="Muller V."/>
        </authorList>
    </citation>
    <scope>NUCLEOTIDE SEQUENCE [LARGE SCALE GENOMIC DNA]</scope>
    <source>
        <strain evidence="3">ATCC 29683 / DSM 1030 / JCM 2381 / KCTC 1655 / WB1</strain>
    </source>
</reference>
<dbReference type="HOGENOM" id="CLU_2766364_0_0_9"/>
<gene>
    <name evidence="2" type="ordered locus">Awo_c31700</name>
</gene>
<feature type="transmembrane region" description="Helical" evidence="1">
    <location>
        <begin position="12"/>
        <end position="31"/>
    </location>
</feature>
<dbReference type="Proteomes" id="UP000007177">
    <property type="component" value="Chromosome"/>
</dbReference>
<accession>H6LJH0</accession>
<reference evidence="3" key="1">
    <citation type="submission" date="2011-07" db="EMBL/GenBank/DDBJ databases">
        <title>Complete genome sequence of Acetobacterium woodii.</title>
        <authorList>
            <person name="Poehlein A."/>
            <person name="Schmidt S."/>
            <person name="Kaster A.-K."/>
            <person name="Goenrich M."/>
            <person name="Vollmers J."/>
            <person name="Thuermer A."/>
            <person name="Gottschalk G."/>
            <person name="Thauer R.K."/>
            <person name="Daniel R."/>
            <person name="Mueller V."/>
        </authorList>
    </citation>
    <scope>NUCLEOTIDE SEQUENCE [LARGE SCALE GENOMIC DNA]</scope>
    <source>
        <strain evidence="3">ATCC 29683 / DSM 1030 / JCM 2381 / KCTC 1655 / WB1</strain>
    </source>
</reference>
<keyword evidence="1" id="KW-0812">Transmembrane</keyword>
<organism evidence="2 3">
    <name type="scientific">Acetobacterium woodii (strain ATCC 29683 / DSM 1030 / JCM 2381 / KCTC 1655 / WB1)</name>
    <dbReference type="NCBI Taxonomy" id="931626"/>
    <lineage>
        <taxon>Bacteria</taxon>
        <taxon>Bacillati</taxon>
        <taxon>Bacillota</taxon>
        <taxon>Clostridia</taxon>
        <taxon>Eubacteriales</taxon>
        <taxon>Eubacteriaceae</taxon>
        <taxon>Acetobacterium</taxon>
    </lineage>
</organism>
<dbReference type="KEGG" id="awo:Awo_c31700"/>
<evidence type="ECO:0000313" key="3">
    <source>
        <dbReference type="Proteomes" id="UP000007177"/>
    </source>
</evidence>
<dbReference type="EMBL" id="CP002987">
    <property type="protein sequence ID" value="AFA49898.1"/>
    <property type="molecule type" value="Genomic_DNA"/>
</dbReference>
<evidence type="ECO:0000313" key="2">
    <source>
        <dbReference type="EMBL" id="AFA49898.1"/>
    </source>
</evidence>
<keyword evidence="1" id="KW-1133">Transmembrane helix</keyword>
<keyword evidence="3" id="KW-1185">Reference proteome</keyword>
<protein>
    <submittedName>
        <fullName evidence="2">Uncharacterized protein</fullName>
    </submittedName>
</protein>
<proteinExistence type="predicted"/>
<dbReference type="AlphaFoldDB" id="H6LJH0"/>
<name>H6LJH0_ACEWD</name>
<keyword evidence="1" id="KW-0472">Membrane</keyword>
<feature type="transmembrane region" description="Helical" evidence="1">
    <location>
        <begin position="52"/>
        <end position="68"/>
    </location>
</feature>